<sequence>MNWRDRRVEAYSDLHDAIMVWLEGALQVMDATDAEFSKEIDSMDERAAKLRKLVSRIRVVGGRETEDAADRLLSLVYKHYSRIKRKLTVEEISEVAQEIYTGRKALEACFRVDLGLAGVESQVYS</sequence>
<name>M2YU58_9PSEU</name>
<protein>
    <submittedName>
        <fullName evidence="1">Uncharacterized protein</fullName>
    </submittedName>
</protein>
<accession>M2YU58</accession>
<evidence type="ECO:0000313" key="1">
    <source>
        <dbReference type="EMBL" id="EME52263.1"/>
    </source>
</evidence>
<proteinExistence type="predicted"/>
<dbReference type="EMBL" id="AOHO01000076">
    <property type="protein sequence ID" value="EME52263.1"/>
    <property type="molecule type" value="Genomic_DNA"/>
</dbReference>
<dbReference type="Proteomes" id="UP000054226">
    <property type="component" value="Unassembled WGS sequence"/>
</dbReference>
<gene>
    <name evidence="1" type="ORF">H074_34166</name>
</gene>
<evidence type="ECO:0000313" key="2">
    <source>
        <dbReference type="Proteomes" id="UP000054226"/>
    </source>
</evidence>
<organism evidence="1 2">
    <name type="scientific">Amycolatopsis decaplanina DSM 44594</name>
    <dbReference type="NCBI Taxonomy" id="1284240"/>
    <lineage>
        <taxon>Bacteria</taxon>
        <taxon>Bacillati</taxon>
        <taxon>Actinomycetota</taxon>
        <taxon>Actinomycetes</taxon>
        <taxon>Pseudonocardiales</taxon>
        <taxon>Pseudonocardiaceae</taxon>
        <taxon>Amycolatopsis</taxon>
    </lineage>
</organism>
<dbReference type="AlphaFoldDB" id="M2YU58"/>
<comment type="caution">
    <text evidence="1">The sequence shown here is derived from an EMBL/GenBank/DDBJ whole genome shotgun (WGS) entry which is preliminary data.</text>
</comment>
<keyword evidence="2" id="KW-1185">Reference proteome</keyword>
<reference evidence="1 2" key="1">
    <citation type="journal article" date="2013" name="Genome Announc.">
        <title>Draft Genome Sequence of Amycolatopsis decaplanina Strain DSM 44594T.</title>
        <authorList>
            <person name="Kaur N."/>
            <person name="Kumar S."/>
            <person name="Bala M."/>
            <person name="Raghava G.P."/>
            <person name="Mayilraj S."/>
        </authorList>
    </citation>
    <scope>NUCLEOTIDE SEQUENCE [LARGE SCALE GENOMIC DNA]</scope>
    <source>
        <strain evidence="1 2">DSM 44594</strain>
    </source>
</reference>